<name>A0A0F9JV83_9ZZZZ</name>
<accession>A0A0F9JV83</accession>
<sequence length="115" mass="12816">MTTDAEIKSKVGANVSTDVTEAMYDAWVLQEESVINVFIRINFSDLITAGLNADVAGIFSSAVSSRVARWAIMYDMSGYTSRAEAEDMVTQLRDDIQLIFSLLRDKKYTTFITKA</sequence>
<dbReference type="EMBL" id="LAZR01009253">
    <property type="protein sequence ID" value="KKM73734.1"/>
    <property type="molecule type" value="Genomic_DNA"/>
</dbReference>
<comment type="caution">
    <text evidence="1">The sequence shown here is derived from an EMBL/GenBank/DDBJ whole genome shotgun (WGS) entry which is preliminary data.</text>
</comment>
<evidence type="ECO:0000313" key="1">
    <source>
        <dbReference type="EMBL" id="KKM73734.1"/>
    </source>
</evidence>
<protein>
    <submittedName>
        <fullName evidence="1">Uncharacterized protein</fullName>
    </submittedName>
</protein>
<dbReference type="AlphaFoldDB" id="A0A0F9JV83"/>
<reference evidence="1" key="1">
    <citation type="journal article" date="2015" name="Nature">
        <title>Complex archaea that bridge the gap between prokaryotes and eukaryotes.</title>
        <authorList>
            <person name="Spang A."/>
            <person name="Saw J.H."/>
            <person name="Jorgensen S.L."/>
            <person name="Zaremba-Niedzwiedzka K."/>
            <person name="Martijn J."/>
            <person name="Lind A.E."/>
            <person name="van Eijk R."/>
            <person name="Schleper C."/>
            <person name="Guy L."/>
            <person name="Ettema T.J."/>
        </authorList>
    </citation>
    <scope>NUCLEOTIDE SEQUENCE</scope>
</reference>
<organism evidence="1">
    <name type="scientific">marine sediment metagenome</name>
    <dbReference type="NCBI Taxonomy" id="412755"/>
    <lineage>
        <taxon>unclassified sequences</taxon>
        <taxon>metagenomes</taxon>
        <taxon>ecological metagenomes</taxon>
    </lineage>
</organism>
<gene>
    <name evidence="1" type="ORF">LCGC14_1407440</name>
</gene>
<proteinExistence type="predicted"/>